<evidence type="ECO:0000313" key="1">
    <source>
        <dbReference type="EMBL" id="QZE15881.1"/>
    </source>
</evidence>
<keyword evidence="2" id="KW-1185">Reference proteome</keyword>
<evidence type="ECO:0000313" key="2">
    <source>
        <dbReference type="Proteomes" id="UP000826212"/>
    </source>
</evidence>
<reference evidence="1" key="1">
    <citation type="submission" date="2021-08" db="EMBL/GenBank/DDBJ databases">
        <title>Novel anaerobic bacterium isolated from sea squirt in East Sea, Republic of Korea.</title>
        <authorList>
            <person name="Nguyen T.H."/>
            <person name="Li Z."/>
            <person name="Lee Y.-J."/>
            <person name="Ko J."/>
            <person name="Kim S.-G."/>
        </authorList>
    </citation>
    <scope>NUCLEOTIDE SEQUENCE</scope>
    <source>
        <strain evidence="1">KCTC 25031</strain>
    </source>
</reference>
<gene>
    <name evidence="1" type="ORF">K4L44_08630</name>
</gene>
<proteinExistence type="predicted"/>
<dbReference type="EMBL" id="CP081303">
    <property type="protein sequence ID" value="QZE15881.1"/>
    <property type="molecule type" value="Genomic_DNA"/>
</dbReference>
<name>A0AC61NJI1_9BACT</name>
<organism evidence="1 2">
    <name type="scientific">Halosquirtibacter laminarini</name>
    <dbReference type="NCBI Taxonomy" id="3374600"/>
    <lineage>
        <taxon>Bacteria</taxon>
        <taxon>Pseudomonadati</taxon>
        <taxon>Bacteroidota</taxon>
        <taxon>Bacteroidia</taxon>
        <taxon>Marinilabiliales</taxon>
        <taxon>Prolixibacteraceae</taxon>
        <taxon>Halosquirtibacter</taxon>
    </lineage>
</organism>
<dbReference type="Proteomes" id="UP000826212">
    <property type="component" value="Chromosome"/>
</dbReference>
<sequence length="68" mass="7946">MADTIHDGEYILFDRSDIQKKNAKTMEGMDFVKDEDERYTIGLGYWLMNVVDIDKANDYVCVCCLETR</sequence>
<protein>
    <submittedName>
        <fullName evidence="1">Uncharacterized protein</fullName>
    </submittedName>
</protein>
<accession>A0AC61NJI1</accession>